<protein>
    <submittedName>
        <fullName evidence="2">Uncharacterized protein</fullName>
    </submittedName>
</protein>
<feature type="region of interest" description="Disordered" evidence="1">
    <location>
        <begin position="293"/>
        <end position="326"/>
    </location>
</feature>
<feature type="region of interest" description="Disordered" evidence="1">
    <location>
        <begin position="537"/>
        <end position="608"/>
    </location>
</feature>
<keyword evidence="3" id="KW-1185">Reference proteome</keyword>
<dbReference type="OrthoDB" id="9049587at2759"/>
<feature type="region of interest" description="Disordered" evidence="1">
    <location>
        <begin position="208"/>
        <end position="275"/>
    </location>
</feature>
<feature type="region of interest" description="Disordered" evidence="1">
    <location>
        <begin position="399"/>
        <end position="422"/>
    </location>
</feature>
<feature type="compositionally biased region" description="Basic and acidic residues" evidence="1">
    <location>
        <begin position="215"/>
        <end position="225"/>
    </location>
</feature>
<feature type="region of interest" description="Disordered" evidence="1">
    <location>
        <begin position="768"/>
        <end position="810"/>
    </location>
</feature>
<comment type="caution">
    <text evidence="2">The sequence shown here is derived from an EMBL/GenBank/DDBJ whole genome shotgun (WGS) entry which is preliminary data.</text>
</comment>
<feature type="region of interest" description="Disordered" evidence="1">
    <location>
        <begin position="837"/>
        <end position="1071"/>
    </location>
</feature>
<name>A0A9Q1ARV6_9SAUR</name>
<gene>
    <name evidence="2" type="ORF">JRQ81_010406</name>
</gene>
<dbReference type="EMBL" id="JAPFRF010000021">
    <property type="protein sequence ID" value="KAJ7306040.1"/>
    <property type="molecule type" value="Genomic_DNA"/>
</dbReference>
<sequence length="1196" mass="128584">MRYTYGALVLTSLLLHKELDRGPALHSWDTGGVKDAPAQPLHEDSRQLRFVNTFRPALRLSWLPKPPWGANFLGLAVLLFCLLVEWWASSRGTTWPAQPQPARETAVRRPWARARPLQAPRLDPGWQLEPEFNPELETEQDEGQLALRGTSRGWLSLPHGSPSSCCTFSLPAAPPPCASGMWLASSVNSYEPPWEAQRLSPVTYKATLHGQGSRTDGHPEDDRPRSPLRGSITIRTASCSSPSSSSSSCSCPFSSPSSSSSSSSPSPSPSHLEQQDWHSGYRNLLTAVQDSLGTRQDSTDELESQGSDRSSKLDDPHASEVGTLEHSYVLMVPQRPPEMERVGPRARALLGHFPEGTQSWALPPFAQLNFQQSSAYGKENGILLVAKSLEIHIGPAPVPVRKAAPPKPTSSDQRRMEEETPTGLTHCSHHVCFLGRDAGVKHRLHDAPEEALPRASPKSRWPPKKQGRLSGSPCKPKNVDPGDWALRSMREEVQQCLESHVRKKMVQRQCGLPSVVVWSLRLFHALEDYHLEQLESRRPKATPKGLPVTIRAGSPNRRGSPAGSAKRMQRLQASQAYDALQPPGPEKAKEPPVSPLGTPPGLRRGAASQGPRAKYVLLSVDPGDLRRLLFHLLVKMLDIKRATFPAVVENSFQSIGSLSMCPLPKLIHWGIKTPRPKGLALPFVAGEALYLIDLNIRHKYLLYTWKLPAAYVPSTAERDAAPSWQPRGPKGAVVKAQAHAVAGLPVLLVAHSKGKVLPAGPLQLLSASTSRKPPSVPPPAAAPVEATPPEGGHHKPPDGHMEKQPEENRPQTGVEKLLHLHLGKSICLVSAKTALGHGVRSGPEETLQGPTPQGPPPSPATVSTEQPLSQEGGTAGAQEGPGATGGADAALKGDRSREAKDDPRLGPTASGGVEGLPPETEGQLRGTVLPPPLEKGEEVDRRTGAGEAGGHQLEIEGELCCMVPPPSLEKGGSTAQGGPGGQTVALPSSAGGREDPAEKGEGAQEKREGRGTLGVVLPPLDRKGAGADGKGAGAPRARAREDQVPSPFSGQSGAKVEKGLPRAGKGRARQKEGSIARASLFLEIELAKEKLNLHLKKKLAATLRPPHRAALCLDLDLAKEAGRTRALRATHRRDRAGAQAPAQPGRPFCYICMPLDEAGSQVKRVCWYLPKWILEMNGHRVPQVVHFESEATSVGQ</sequence>
<feature type="compositionally biased region" description="Low complexity" evidence="1">
    <location>
        <begin position="238"/>
        <end position="265"/>
    </location>
</feature>
<accession>A0A9Q1ARV6</accession>
<dbReference type="Proteomes" id="UP001142489">
    <property type="component" value="Unassembled WGS sequence"/>
</dbReference>
<feature type="compositionally biased region" description="Basic and acidic residues" evidence="1">
    <location>
        <begin position="992"/>
        <end position="1010"/>
    </location>
</feature>
<feature type="compositionally biased region" description="Basic and acidic residues" evidence="1">
    <location>
        <begin position="309"/>
        <end position="318"/>
    </location>
</feature>
<feature type="compositionally biased region" description="Polar residues" evidence="1">
    <location>
        <begin position="860"/>
        <end position="872"/>
    </location>
</feature>
<organism evidence="2 3">
    <name type="scientific">Phrynocephalus forsythii</name>
    <dbReference type="NCBI Taxonomy" id="171643"/>
    <lineage>
        <taxon>Eukaryota</taxon>
        <taxon>Metazoa</taxon>
        <taxon>Chordata</taxon>
        <taxon>Craniata</taxon>
        <taxon>Vertebrata</taxon>
        <taxon>Euteleostomi</taxon>
        <taxon>Lepidosauria</taxon>
        <taxon>Squamata</taxon>
        <taxon>Bifurcata</taxon>
        <taxon>Unidentata</taxon>
        <taxon>Episquamata</taxon>
        <taxon>Toxicofera</taxon>
        <taxon>Iguania</taxon>
        <taxon>Acrodonta</taxon>
        <taxon>Agamidae</taxon>
        <taxon>Agaminae</taxon>
        <taxon>Phrynocephalus</taxon>
    </lineage>
</organism>
<feature type="compositionally biased region" description="Basic and acidic residues" evidence="1">
    <location>
        <begin position="891"/>
        <end position="904"/>
    </location>
</feature>
<evidence type="ECO:0000256" key="1">
    <source>
        <dbReference type="SAM" id="MobiDB-lite"/>
    </source>
</evidence>
<feature type="region of interest" description="Disordered" evidence="1">
    <location>
        <begin position="446"/>
        <end position="478"/>
    </location>
</feature>
<evidence type="ECO:0000313" key="2">
    <source>
        <dbReference type="EMBL" id="KAJ7306040.1"/>
    </source>
</evidence>
<dbReference type="AlphaFoldDB" id="A0A9Q1ARV6"/>
<evidence type="ECO:0000313" key="3">
    <source>
        <dbReference type="Proteomes" id="UP001142489"/>
    </source>
</evidence>
<feature type="compositionally biased region" description="Basic and acidic residues" evidence="1">
    <location>
        <begin position="934"/>
        <end position="944"/>
    </location>
</feature>
<feature type="compositionally biased region" description="Basic and acidic residues" evidence="1">
    <location>
        <begin position="791"/>
        <end position="809"/>
    </location>
</feature>
<proteinExistence type="predicted"/>
<reference evidence="2" key="1">
    <citation type="journal article" date="2023" name="DNA Res.">
        <title>Chromosome-level genome assembly of Phrynocephalus forsythii using third-generation DNA sequencing and Hi-C analysis.</title>
        <authorList>
            <person name="Qi Y."/>
            <person name="Zhao W."/>
            <person name="Zhao Y."/>
            <person name="Niu C."/>
            <person name="Cao S."/>
            <person name="Zhang Y."/>
        </authorList>
    </citation>
    <scope>NUCLEOTIDE SEQUENCE</scope>
    <source>
        <tissue evidence="2">Muscle</tissue>
    </source>
</reference>